<dbReference type="RefSeq" id="WP_057812853.1">
    <property type="nucleotide sequence ID" value="NZ_CP040736.1"/>
</dbReference>
<dbReference type="EMBL" id="CP040736">
    <property type="protein sequence ID" value="QCX25734.1"/>
    <property type="molecule type" value="Genomic_DNA"/>
</dbReference>
<name>A0A5B7T5R0_9LACO</name>
<evidence type="ECO:0000313" key="1">
    <source>
        <dbReference type="EMBL" id="QCX25734.1"/>
    </source>
</evidence>
<dbReference type="AlphaFoldDB" id="A0A5B7T5R0"/>
<gene>
    <name evidence="1" type="ORF">FG051_11810</name>
</gene>
<reference evidence="1 2" key="1">
    <citation type="submission" date="2019-05" db="EMBL/GenBank/DDBJ databases">
        <title>Genome Sequence of Lactobacillus futsaii Y97, a Potential Probiotic Strain Isolated from the Futsai of Taiwan.</title>
        <authorList>
            <person name="Du X."/>
        </authorList>
    </citation>
    <scope>NUCLEOTIDE SEQUENCE [LARGE SCALE GENOMIC DNA]</scope>
    <source>
        <strain evidence="1 2">Y97</strain>
    </source>
</reference>
<dbReference type="STRING" id="1423818.FC88_GL002013"/>
<protein>
    <submittedName>
        <fullName evidence="1">Uncharacterized protein</fullName>
    </submittedName>
</protein>
<organism evidence="1 2">
    <name type="scientific">Companilactobacillus futsaii</name>
    <dbReference type="NCBI Taxonomy" id="938155"/>
    <lineage>
        <taxon>Bacteria</taxon>
        <taxon>Bacillati</taxon>
        <taxon>Bacillota</taxon>
        <taxon>Bacilli</taxon>
        <taxon>Lactobacillales</taxon>
        <taxon>Lactobacillaceae</taxon>
        <taxon>Companilactobacillus</taxon>
    </lineage>
</organism>
<proteinExistence type="predicted"/>
<sequence>MNQAMNSIITELKNIYLMYGDRTSLDTVKDKVVNEDVIKGMNVELQEDEQLKIKIPVVLVDSKLVSFFKPAKMAMSGTPLPIIEDDSKKIAKLVNELNNLSSLESGQNESFNRAIKDIESTRSVDEILDELERVYKYYKDKLDFPRIMGYIVNSPQLYITRVDVEKTKLFEIPVYLPIGRFVDNDSEELLNPDKFLLEIKPESEIKDDSNYIADLTNRLINIMTESN</sequence>
<evidence type="ECO:0000313" key="2">
    <source>
        <dbReference type="Proteomes" id="UP000310673"/>
    </source>
</evidence>
<dbReference type="Proteomes" id="UP000310673">
    <property type="component" value="Chromosome"/>
</dbReference>
<dbReference type="KEGG" id="lft:FG051_11810"/>
<accession>A0A5B7T5R0</accession>